<evidence type="ECO:0000313" key="3">
    <source>
        <dbReference type="Proteomes" id="UP000516361"/>
    </source>
</evidence>
<gene>
    <name evidence="2" type="ORF">OSSY52_03640</name>
</gene>
<dbReference type="GO" id="GO:0016757">
    <property type="term" value="F:glycosyltransferase activity"/>
    <property type="evidence" value="ECO:0007669"/>
    <property type="project" value="InterPro"/>
</dbReference>
<evidence type="ECO:0000313" key="2">
    <source>
        <dbReference type="EMBL" id="BBE30223.1"/>
    </source>
</evidence>
<evidence type="ECO:0000259" key="1">
    <source>
        <dbReference type="Pfam" id="PF00534"/>
    </source>
</evidence>
<accession>A0A7G1G5Z9</accession>
<dbReference type="InParanoid" id="A0A7G1G5Z9"/>
<dbReference type="EMBL" id="AP018712">
    <property type="protein sequence ID" value="BBE30223.1"/>
    <property type="molecule type" value="Genomic_DNA"/>
</dbReference>
<feature type="domain" description="Glycosyl transferase family 1" evidence="1">
    <location>
        <begin position="198"/>
        <end position="312"/>
    </location>
</feature>
<proteinExistence type="predicted"/>
<name>A0A7G1G5Z9_9BACT</name>
<dbReference type="PANTHER" id="PTHR12526">
    <property type="entry name" value="GLYCOSYLTRANSFERASE"/>
    <property type="match status" value="1"/>
</dbReference>
<sequence>MLIIKNFYNIYNRVLKKQIKKNIFKTKYKKNVLISYIIDPFINKEKNIKHSNWKESRIIAKLFSNHEYNVDVVHYDYFKKINYSKYDLIFGFGDLYEKSFYVEDFKGKRIYYATGAHVNFQNNAELLRLLNLKKRKNKTLRPRRIVEKNWSCSTVLSDAIFCIGNDWTISTYSNYFKERIMKIPVSLGDFSFEKIEKKDIGTAKKNFLWLGSTGLVHKGLDLCIEAFSKTKDLNLHICGAFEEDFFEVYKNELKKENINYYGFLDINSSKFKEIISKCSYLIYPTSSEGQAGSVIIAMANGLIPIATKECGIDIDKYGILIDDISINKIIEIIKNVSIYSEKKIEKMSSLSYDYIKNNHTIEKFEKIFDESLKYFFKEE</sequence>
<dbReference type="KEGG" id="ocy:OSSY52_03640"/>
<dbReference type="SUPFAM" id="SSF53756">
    <property type="entry name" value="UDP-Glycosyltransferase/glycogen phosphorylase"/>
    <property type="match status" value="1"/>
</dbReference>
<dbReference type="Pfam" id="PF00534">
    <property type="entry name" value="Glycos_transf_1"/>
    <property type="match status" value="1"/>
</dbReference>
<dbReference type="AlphaFoldDB" id="A0A7G1G5Z9"/>
<protein>
    <recommendedName>
        <fullName evidence="1">Glycosyl transferase family 1 domain-containing protein</fullName>
    </recommendedName>
</protein>
<dbReference type="Proteomes" id="UP000516361">
    <property type="component" value="Chromosome"/>
</dbReference>
<dbReference type="Gene3D" id="3.40.50.2000">
    <property type="entry name" value="Glycogen Phosphorylase B"/>
    <property type="match status" value="1"/>
</dbReference>
<reference evidence="2 3" key="1">
    <citation type="submission" date="2018-06" db="EMBL/GenBank/DDBJ databases">
        <title>Genome sequencing of Oceanotoga sp. sy52.</title>
        <authorList>
            <person name="Mori K."/>
        </authorList>
    </citation>
    <scope>NUCLEOTIDE SEQUENCE [LARGE SCALE GENOMIC DNA]</scope>
    <source>
        <strain evidence="3">sy52</strain>
    </source>
</reference>
<dbReference type="PANTHER" id="PTHR12526:SF630">
    <property type="entry name" value="GLYCOSYLTRANSFERASE"/>
    <property type="match status" value="1"/>
</dbReference>
<dbReference type="RefSeq" id="WP_190615349.1">
    <property type="nucleotide sequence ID" value="NZ_AP018712.1"/>
</dbReference>
<keyword evidence="3" id="KW-1185">Reference proteome</keyword>
<organism evidence="2 3">
    <name type="scientific">Tepiditoga spiralis</name>
    <dbReference type="NCBI Taxonomy" id="2108365"/>
    <lineage>
        <taxon>Bacteria</taxon>
        <taxon>Thermotogati</taxon>
        <taxon>Thermotogota</taxon>
        <taxon>Thermotogae</taxon>
        <taxon>Petrotogales</taxon>
        <taxon>Petrotogaceae</taxon>
        <taxon>Tepiditoga</taxon>
    </lineage>
</organism>
<dbReference type="InterPro" id="IPR001296">
    <property type="entry name" value="Glyco_trans_1"/>
</dbReference>